<reference evidence="8 9" key="1">
    <citation type="submission" date="2018-07" db="EMBL/GenBank/DDBJ databases">
        <title>Genomic Encyclopedia of Type Strains, Phase IV (KMG-IV): sequencing the most valuable type-strain genomes for metagenomic binning, comparative biology and taxonomic classification.</title>
        <authorList>
            <person name="Goeker M."/>
        </authorList>
    </citation>
    <scope>NUCLEOTIDE SEQUENCE [LARGE SCALE GENOMIC DNA]</scope>
    <source>
        <strain evidence="8 9">DSM 25528</strain>
    </source>
</reference>
<proteinExistence type="inferred from homology"/>
<comment type="cofactor">
    <cofactor evidence="1">
        <name>Zn(2+)</name>
        <dbReference type="ChEBI" id="CHEBI:29105"/>
    </cofactor>
</comment>
<dbReference type="GO" id="GO:0046872">
    <property type="term" value="F:metal ion binding"/>
    <property type="evidence" value="ECO:0007669"/>
    <property type="project" value="UniProtKB-KW"/>
</dbReference>
<dbReference type="InterPro" id="IPR006311">
    <property type="entry name" value="TAT_signal"/>
</dbReference>
<comment type="similarity">
    <text evidence="5">Belongs to the DAPG/phloretin hydrolase family.</text>
</comment>
<protein>
    <recommendedName>
        <fullName evidence="7">DAPG hydrolase PhiG domain-containing protein</fullName>
    </recommendedName>
</protein>
<dbReference type="Pfam" id="PF18089">
    <property type="entry name" value="DAPG_hydrolase"/>
    <property type="match status" value="1"/>
</dbReference>
<evidence type="ECO:0000256" key="5">
    <source>
        <dbReference type="ARBA" id="ARBA00023459"/>
    </source>
</evidence>
<organism evidence="8 9">
    <name type="scientific">Ciceribacter lividus</name>
    <dbReference type="NCBI Taxonomy" id="1197950"/>
    <lineage>
        <taxon>Bacteria</taxon>
        <taxon>Pseudomonadati</taxon>
        <taxon>Pseudomonadota</taxon>
        <taxon>Alphaproteobacteria</taxon>
        <taxon>Hyphomicrobiales</taxon>
        <taxon>Rhizobiaceae</taxon>
        <taxon>Ciceribacter</taxon>
    </lineage>
</organism>
<dbReference type="GO" id="GO:0016787">
    <property type="term" value="F:hydrolase activity"/>
    <property type="evidence" value="ECO:0007669"/>
    <property type="project" value="UniProtKB-KW"/>
</dbReference>
<evidence type="ECO:0000256" key="2">
    <source>
        <dbReference type="ARBA" id="ARBA00022723"/>
    </source>
</evidence>
<keyword evidence="3" id="KW-0378">Hydrolase</keyword>
<evidence type="ECO:0000256" key="6">
    <source>
        <dbReference type="SAM" id="SignalP"/>
    </source>
</evidence>
<dbReference type="EMBL" id="QPIX01000003">
    <property type="protein sequence ID" value="RCW27114.1"/>
    <property type="molecule type" value="Genomic_DNA"/>
</dbReference>
<accession>A0A6I7HNN4</accession>
<dbReference type="PROSITE" id="PS51318">
    <property type="entry name" value="TAT"/>
    <property type="match status" value="1"/>
</dbReference>
<keyword evidence="9" id="KW-1185">Reference proteome</keyword>
<dbReference type="InterPro" id="IPR041526">
    <property type="entry name" value="DAPG_hydrolase"/>
</dbReference>
<gene>
    <name evidence="8" type="ORF">DFR48_10371</name>
</gene>
<evidence type="ECO:0000259" key="7">
    <source>
        <dbReference type="Pfam" id="PF18089"/>
    </source>
</evidence>
<name>A0A6I7HNN4_9HYPH</name>
<evidence type="ECO:0000313" key="8">
    <source>
        <dbReference type="EMBL" id="RCW27114.1"/>
    </source>
</evidence>
<evidence type="ECO:0000256" key="3">
    <source>
        <dbReference type="ARBA" id="ARBA00022801"/>
    </source>
</evidence>
<keyword evidence="2" id="KW-0479">Metal-binding</keyword>
<evidence type="ECO:0000256" key="1">
    <source>
        <dbReference type="ARBA" id="ARBA00001947"/>
    </source>
</evidence>
<feature type="signal peptide" evidence="6">
    <location>
        <begin position="1"/>
        <end position="24"/>
    </location>
</feature>
<keyword evidence="4" id="KW-0862">Zinc</keyword>
<feature type="domain" description="DAPG hydrolase PhiG" evidence="7">
    <location>
        <begin position="108"/>
        <end position="331"/>
    </location>
</feature>
<evidence type="ECO:0000313" key="9">
    <source>
        <dbReference type="Proteomes" id="UP000252582"/>
    </source>
</evidence>
<dbReference type="AlphaFoldDB" id="A0A6I7HNN4"/>
<evidence type="ECO:0000256" key="4">
    <source>
        <dbReference type="ARBA" id="ARBA00022833"/>
    </source>
</evidence>
<sequence length="335" mass="36762">MTLTLSRRTLLKSAPAAIVGTTSAAILSHSDPAQATSAAEPAAHRDVYGDWSAVTYLSLECQKQRTANEQAVGATPYAPYLDTDLSVPSASAKAVQFGPLDPGEVPTPSAQNLNRLIAPSFKTKDNGYAVLDGQMAYAQSRIVMPGVTTDMFKWWFTWHPLEKERYMLWFPQAHIDTSVADPARLKDTSLSYEKRLFNNPNRIQEWIGPSRLDAIIHFSEPAALGFDAQALAREGFTASASAVCYATPAPDIPFTLMVHIARDTSAGMELLSRYWIGAHADMSRFANAEKAPAMLQKIGFNEQVAEMTAYEMSVHDMTEFNHLARILPGIHHAFG</sequence>
<comment type="caution">
    <text evidence="8">The sequence shown here is derived from an EMBL/GenBank/DDBJ whole genome shotgun (WGS) entry which is preliminary data.</text>
</comment>
<feature type="chain" id="PRO_5026020009" description="DAPG hydrolase PhiG domain-containing protein" evidence="6">
    <location>
        <begin position="25"/>
        <end position="335"/>
    </location>
</feature>
<dbReference type="Proteomes" id="UP000252582">
    <property type="component" value="Unassembled WGS sequence"/>
</dbReference>
<keyword evidence="6" id="KW-0732">Signal</keyword>
<dbReference type="RefSeq" id="WP_114362389.1">
    <property type="nucleotide sequence ID" value="NZ_QPIX01000003.1"/>
</dbReference>